<name>A0A4Q0AG40_9BACT</name>
<dbReference type="AlphaFoldDB" id="A0A4Q0AG40"/>
<evidence type="ECO:0000313" key="3">
    <source>
        <dbReference type="Proteomes" id="UP000289269"/>
    </source>
</evidence>
<dbReference type="PROSITE" id="PS51318">
    <property type="entry name" value="TAT"/>
    <property type="match status" value="1"/>
</dbReference>
<protein>
    <submittedName>
        <fullName evidence="2">Uncharacterized protein</fullName>
    </submittedName>
</protein>
<reference evidence="2" key="1">
    <citation type="submission" date="2019-01" db="EMBL/GenBank/DDBJ databases">
        <title>Genomic signatures and co-occurrence patterns of the ultra-small Saccharimodia (Patescibacteria phylum) suggest a symbiotic lifestyle.</title>
        <authorList>
            <person name="Lemos L."/>
            <person name="Medeiros J."/>
            <person name="Andreote F."/>
            <person name="Fernandes G."/>
            <person name="Varani A."/>
            <person name="Oliveira G."/>
            <person name="Pylro V."/>
        </authorList>
    </citation>
    <scope>NUCLEOTIDE SEQUENCE [LARGE SCALE GENOMIC DNA]</scope>
    <source>
        <strain evidence="2">AMD01</strain>
    </source>
</reference>
<accession>A0A4Q0AG40</accession>
<feature type="transmembrane region" description="Helical" evidence="1">
    <location>
        <begin position="263"/>
        <end position="282"/>
    </location>
</feature>
<sequence length="296" mass="31695">MRLLKRRSLLAFAAVLAIAAAALLGAVAYSNRAAALGLQIRPLYYRATISPNEVKKGFLDIANPGNAPLTIELSVRAFKQDSSGNLSFYDSAQISAGIITDAKTIKLGPRESWRVFFTIDGRKLPGGDVFAAIFATTAAPAAAPGSLTARVQVGTLLVLQNGSPGPRQAAITAARVAWLQTGEGISGRLTVKNTGSGGGYFADGTLRLSPSTFQKDISGPLVMAGVERRFDFNVPVSRLGLYKLDVQIADAHYSRWVVMITGFWRWLLPLILATAGLLGWVVRRLLVLKKRAKTAK</sequence>
<keyword evidence="3" id="KW-1185">Reference proteome</keyword>
<evidence type="ECO:0000313" key="2">
    <source>
        <dbReference type="EMBL" id="RWZ78131.1"/>
    </source>
</evidence>
<proteinExistence type="predicted"/>
<keyword evidence="1" id="KW-1133">Transmembrane helix</keyword>
<organism evidence="2 3">
    <name type="scientific">Candidatus Chaera renei</name>
    <dbReference type="NCBI Taxonomy" id="2506947"/>
    <lineage>
        <taxon>Bacteria</taxon>
        <taxon>Candidatus Saccharimonadota</taxon>
        <taxon>Candidatus Saccharimonadia</taxon>
        <taxon>Candidatus Saccharimonadales</taxon>
        <taxon>Candidatus Saccharimonadaceae</taxon>
        <taxon>Candidatus Chaera</taxon>
    </lineage>
</organism>
<keyword evidence="1" id="KW-0812">Transmembrane</keyword>
<dbReference type="InterPro" id="IPR006311">
    <property type="entry name" value="TAT_signal"/>
</dbReference>
<dbReference type="EMBL" id="SCKW01000030">
    <property type="protein sequence ID" value="RWZ78131.1"/>
    <property type="molecule type" value="Genomic_DNA"/>
</dbReference>
<comment type="caution">
    <text evidence="2">The sequence shown here is derived from an EMBL/GenBank/DDBJ whole genome shotgun (WGS) entry which is preliminary data.</text>
</comment>
<keyword evidence="1" id="KW-0472">Membrane</keyword>
<evidence type="ECO:0000256" key="1">
    <source>
        <dbReference type="SAM" id="Phobius"/>
    </source>
</evidence>
<dbReference type="Proteomes" id="UP000289269">
    <property type="component" value="Unassembled WGS sequence"/>
</dbReference>
<gene>
    <name evidence="2" type="ORF">EOT04_02795</name>
</gene>